<dbReference type="InterPro" id="IPR016160">
    <property type="entry name" value="Ald_DH_CS_CYS"/>
</dbReference>
<dbReference type="InterPro" id="IPR050740">
    <property type="entry name" value="Aldehyde_DH_Superfamily"/>
</dbReference>
<dbReference type="SUPFAM" id="SSF53720">
    <property type="entry name" value="ALDH-like"/>
    <property type="match status" value="1"/>
</dbReference>
<evidence type="ECO:0000259" key="5">
    <source>
        <dbReference type="Pfam" id="PF00171"/>
    </source>
</evidence>
<feature type="domain" description="Aldehyde dehydrogenase" evidence="5">
    <location>
        <begin position="24"/>
        <end position="482"/>
    </location>
</feature>
<sequence>MSQLPQSLKRAELLRDACYIDGKWVAAGDGATIAVTNPSTGKTIVSVPKLGRKETEQAIASAAAALPAWAARTGKERAAILLKWAQLMLANQQDLATIMTSEQGKPVTEAAGEIAYAASFLEWFSEEAKRIDGDVLQSPKAGQRLMVLKQPIGVTAAITPWNFPAAMITRKVGPALAAGCTMVVKPAQQTPLTALALAVLAEEAGVPPGVFHVVTGSSREIGAALCESDDVRKLSFTGSTEVGRTLMEQCSPTIKKLSLELGGNAPFIVFDDADLDRAVDGILASKYRNAGQTCVCANRIYVQSGVYEEIVKRLAAKVEAMKVGDGFDEGVTQGPLIDSNAVDKVKEHIADAVEQGAKVVTGGKAHALGGTFFEPTIVRDVTPSMRFAIEETFGPVAPLFKFDTEEEVLQQANNTIFGLAAYFYTRDYARVWRVSEALEYGIVGINTGIISNEVGPFGGVKQSGLGREGSKYGIEEYLELKYLCVDLGA</sequence>
<protein>
    <submittedName>
        <fullName evidence="6">NAD-dependent succinate-semialdehyde dehydrogenase</fullName>
    </submittedName>
</protein>
<dbReference type="FunFam" id="3.40.605.10:FF:000005">
    <property type="entry name" value="Succinate-semialdehyde dehydrogenase I"/>
    <property type="match status" value="1"/>
</dbReference>
<evidence type="ECO:0000256" key="1">
    <source>
        <dbReference type="ARBA" id="ARBA00009986"/>
    </source>
</evidence>
<dbReference type="CDD" id="cd07103">
    <property type="entry name" value="ALDH_F5_SSADH_GabD"/>
    <property type="match status" value="1"/>
</dbReference>
<name>A0A261QYP0_9BORD</name>
<dbReference type="PROSITE" id="PS00687">
    <property type="entry name" value="ALDEHYDE_DEHYDR_GLU"/>
    <property type="match status" value="1"/>
</dbReference>
<proteinExistence type="inferred from homology"/>
<dbReference type="Proteomes" id="UP000216947">
    <property type="component" value="Unassembled WGS sequence"/>
</dbReference>
<dbReference type="PROSITE" id="PS00070">
    <property type="entry name" value="ALDEHYDE_DEHYDR_CYS"/>
    <property type="match status" value="1"/>
</dbReference>
<dbReference type="InterPro" id="IPR029510">
    <property type="entry name" value="Ald_DH_CS_GLU"/>
</dbReference>
<keyword evidence="2 4" id="KW-0560">Oxidoreductase</keyword>
<dbReference type="Pfam" id="PF00171">
    <property type="entry name" value="Aldedh"/>
    <property type="match status" value="1"/>
</dbReference>
<keyword evidence="7" id="KW-1185">Reference proteome</keyword>
<feature type="active site" evidence="3">
    <location>
        <position position="260"/>
    </location>
</feature>
<evidence type="ECO:0000256" key="4">
    <source>
        <dbReference type="RuleBase" id="RU003345"/>
    </source>
</evidence>
<dbReference type="EMBL" id="NEVK01000006">
    <property type="protein sequence ID" value="OZI17841.1"/>
    <property type="molecule type" value="Genomic_DNA"/>
</dbReference>
<organism evidence="6 7">
    <name type="scientific">Bordetella genomosp. 7</name>
    <dbReference type="NCBI Taxonomy" id="1416805"/>
    <lineage>
        <taxon>Bacteria</taxon>
        <taxon>Pseudomonadati</taxon>
        <taxon>Pseudomonadota</taxon>
        <taxon>Betaproteobacteria</taxon>
        <taxon>Burkholderiales</taxon>
        <taxon>Alcaligenaceae</taxon>
        <taxon>Bordetella</taxon>
    </lineage>
</organism>
<gene>
    <name evidence="6" type="primary">gabD</name>
    <name evidence="6" type="ORF">CAL19_12140</name>
</gene>
<dbReference type="PANTHER" id="PTHR43353:SF5">
    <property type="entry name" value="SUCCINATE-SEMIALDEHYDE DEHYDROGENASE, MITOCHONDRIAL"/>
    <property type="match status" value="1"/>
</dbReference>
<dbReference type="GO" id="GO:0004777">
    <property type="term" value="F:succinate-semialdehyde dehydrogenase (NAD+) activity"/>
    <property type="evidence" value="ECO:0007669"/>
    <property type="project" value="TreeGrafter"/>
</dbReference>
<dbReference type="FunFam" id="3.40.605.10:FF:000026">
    <property type="entry name" value="Aldehyde dehydrogenase, putative"/>
    <property type="match status" value="1"/>
</dbReference>
<dbReference type="GO" id="GO:0005829">
    <property type="term" value="C:cytosol"/>
    <property type="evidence" value="ECO:0007669"/>
    <property type="project" value="TreeGrafter"/>
</dbReference>
<dbReference type="InterPro" id="IPR016163">
    <property type="entry name" value="Ald_DH_C"/>
</dbReference>
<evidence type="ECO:0000313" key="7">
    <source>
        <dbReference type="Proteomes" id="UP000216947"/>
    </source>
</evidence>
<dbReference type="Gene3D" id="3.40.605.10">
    <property type="entry name" value="Aldehyde Dehydrogenase, Chain A, domain 1"/>
    <property type="match status" value="1"/>
</dbReference>
<dbReference type="InterPro" id="IPR016161">
    <property type="entry name" value="Ald_DH/histidinol_DH"/>
</dbReference>
<evidence type="ECO:0000256" key="2">
    <source>
        <dbReference type="ARBA" id="ARBA00023002"/>
    </source>
</evidence>
<dbReference type="FunFam" id="3.40.309.10:FF:000004">
    <property type="entry name" value="Succinate-semialdehyde dehydrogenase I"/>
    <property type="match status" value="1"/>
</dbReference>
<comment type="caution">
    <text evidence="6">The sequence shown here is derived from an EMBL/GenBank/DDBJ whole genome shotgun (WGS) entry which is preliminary data.</text>
</comment>
<dbReference type="InterPro" id="IPR016162">
    <property type="entry name" value="Ald_DH_N"/>
</dbReference>
<dbReference type="InterPro" id="IPR015590">
    <property type="entry name" value="Aldehyde_DH_dom"/>
</dbReference>
<dbReference type="AlphaFoldDB" id="A0A261QYP0"/>
<dbReference type="GO" id="GO:0009450">
    <property type="term" value="P:gamma-aminobutyric acid catabolic process"/>
    <property type="evidence" value="ECO:0007669"/>
    <property type="project" value="InterPro"/>
</dbReference>
<dbReference type="PANTHER" id="PTHR43353">
    <property type="entry name" value="SUCCINATE-SEMIALDEHYDE DEHYDROGENASE, MITOCHONDRIAL"/>
    <property type="match status" value="1"/>
</dbReference>
<dbReference type="RefSeq" id="WP_026640187.1">
    <property type="nucleotide sequence ID" value="NZ_NEVK01000006.1"/>
</dbReference>
<dbReference type="Gene3D" id="3.40.309.10">
    <property type="entry name" value="Aldehyde Dehydrogenase, Chain A, domain 2"/>
    <property type="match status" value="1"/>
</dbReference>
<evidence type="ECO:0000313" key="6">
    <source>
        <dbReference type="EMBL" id="OZI17841.1"/>
    </source>
</evidence>
<dbReference type="NCBIfam" id="TIGR01780">
    <property type="entry name" value="SSADH"/>
    <property type="match status" value="1"/>
</dbReference>
<reference evidence="7" key="1">
    <citation type="submission" date="2017-05" db="EMBL/GenBank/DDBJ databases">
        <title>Complete and WGS of Bordetella genogroups.</title>
        <authorList>
            <person name="Spilker T."/>
            <person name="Lipuma J."/>
        </authorList>
    </citation>
    <scope>NUCLEOTIDE SEQUENCE [LARGE SCALE GENOMIC DNA]</scope>
    <source>
        <strain evidence="7">AU18089</strain>
    </source>
</reference>
<comment type="similarity">
    <text evidence="1 4">Belongs to the aldehyde dehydrogenase family.</text>
</comment>
<dbReference type="InterPro" id="IPR010102">
    <property type="entry name" value="Succ_semiAld_DH"/>
</dbReference>
<evidence type="ECO:0000256" key="3">
    <source>
        <dbReference type="PROSITE-ProRule" id="PRU10007"/>
    </source>
</evidence>
<accession>A0A261QYP0</accession>